<name>E6PKG1_9ZZZZ</name>
<accession>E6PKG1</accession>
<reference evidence="1" key="1">
    <citation type="submission" date="2009-10" db="EMBL/GenBank/DDBJ databases">
        <title>Diversity of trophic interactions inside an arsenic-rich microbial ecosystem.</title>
        <authorList>
            <person name="Bertin P.N."/>
            <person name="Heinrich-Salmeron A."/>
            <person name="Pelletier E."/>
            <person name="Goulhen-Chollet F."/>
            <person name="Arsene-Ploetze F."/>
            <person name="Gallien S."/>
            <person name="Calteau A."/>
            <person name="Vallenet D."/>
            <person name="Casiot C."/>
            <person name="Chane-Woon-Ming B."/>
            <person name="Giloteaux L."/>
            <person name="Barakat M."/>
            <person name="Bonnefoy V."/>
            <person name="Bruneel O."/>
            <person name="Chandler M."/>
            <person name="Cleiss J."/>
            <person name="Duran R."/>
            <person name="Elbaz-Poulichet F."/>
            <person name="Fonknechten N."/>
            <person name="Lauga B."/>
            <person name="Mornico D."/>
            <person name="Ortet P."/>
            <person name="Schaeffer C."/>
            <person name="Siguier P."/>
            <person name="Alexander Thil Smith A."/>
            <person name="Van Dorsselaer A."/>
            <person name="Weissenbach J."/>
            <person name="Medigue C."/>
            <person name="Le Paslier D."/>
        </authorList>
    </citation>
    <scope>NUCLEOTIDE SEQUENCE</scope>
</reference>
<dbReference type="AlphaFoldDB" id="E6PKG1"/>
<protein>
    <submittedName>
        <fullName evidence="1">Passenger gene of insertion sequence ISCARN22</fullName>
    </submittedName>
</protein>
<evidence type="ECO:0000313" key="1">
    <source>
        <dbReference type="EMBL" id="CBH95412.1"/>
    </source>
</evidence>
<dbReference type="EMBL" id="CABM01000031">
    <property type="protein sequence ID" value="CBH96743.1"/>
    <property type="molecule type" value="Genomic_DNA"/>
</dbReference>
<gene>
    <name evidence="1" type="ORF">CARN2_0812</name>
    <name evidence="2" type="ORF">CARN2_2459</name>
    <name evidence="3" type="ORF">CARN2_2630</name>
    <name evidence="4" type="ORF">CARN2_3845</name>
</gene>
<evidence type="ECO:0000313" key="3">
    <source>
        <dbReference type="EMBL" id="CBH97158.1"/>
    </source>
</evidence>
<proteinExistence type="predicted"/>
<organism evidence="1">
    <name type="scientific">mine drainage metagenome</name>
    <dbReference type="NCBI Taxonomy" id="410659"/>
    <lineage>
        <taxon>unclassified sequences</taxon>
        <taxon>metagenomes</taxon>
        <taxon>ecological metagenomes</taxon>
    </lineage>
</organism>
<dbReference type="Pfam" id="PF14236">
    <property type="entry name" value="DruA"/>
    <property type="match status" value="1"/>
</dbReference>
<dbReference type="InterPro" id="IPR025639">
    <property type="entry name" value="DruA"/>
</dbReference>
<sequence length="288" mass="33010">MNKRYCGRVFTQEELDAIVELMAQNPQLKRAPLSRRVCEMLDWRRPDGRLSDMSCRVAMLRMQADGWITLPPSQMPHPRRRAQFDPTSATDAQGAIALPVHALDALRLEVVAGVGAASKLWNEYVARYHYLGYTPMSGSQIRYNVYAGDRLVALLGFGASAWKLADRERFIGWNHEQRQNNLQRVVNNTRFLILPWVQSKGLASKILALAARRLPKDWQQRYAYQPVLLETFVENPRHKGTCYKAANWVLVGKTTGRGKKSLSHQQALPLKDIWLYPLRPDYAAILRR</sequence>
<evidence type="ECO:0000313" key="2">
    <source>
        <dbReference type="EMBL" id="CBH96743.1"/>
    </source>
</evidence>
<evidence type="ECO:0000313" key="4">
    <source>
        <dbReference type="EMBL" id="CBH98368.1"/>
    </source>
</evidence>
<comment type="caution">
    <text evidence="1">The sequence shown here is derived from an EMBL/GenBank/DDBJ whole genome shotgun (WGS) entry which is preliminary data.</text>
</comment>
<dbReference type="EMBL" id="CABM01000042">
    <property type="protein sequence ID" value="CBH97158.1"/>
    <property type="molecule type" value="Genomic_DNA"/>
</dbReference>
<dbReference type="EMBL" id="CABM01000051">
    <property type="protein sequence ID" value="CBH98368.1"/>
    <property type="molecule type" value="Genomic_DNA"/>
</dbReference>
<dbReference type="EMBL" id="CABM01000005">
    <property type="protein sequence ID" value="CBH95412.1"/>
    <property type="molecule type" value="Genomic_DNA"/>
</dbReference>